<keyword evidence="8" id="KW-1185">Reference proteome</keyword>
<dbReference type="Gene3D" id="3.60.160.10">
    <property type="entry name" value="Mitochondrial biogenesis AIM24"/>
    <property type="match status" value="1"/>
</dbReference>
<protein>
    <recommendedName>
        <fullName evidence="3 6">Altered inheritance of mitochondria protein 24, mitochondrial</fullName>
    </recommendedName>
</protein>
<dbReference type="GO" id="GO:0005743">
    <property type="term" value="C:mitochondrial inner membrane"/>
    <property type="evidence" value="ECO:0007669"/>
    <property type="project" value="TreeGrafter"/>
</dbReference>
<evidence type="ECO:0000256" key="5">
    <source>
        <dbReference type="ARBA" id="ARBA00023128"/>
    </source>
</evidence>
<dbReference type="InterPro" id="IPR016031">
    <property type="entry name" value="Trp_RNA-bd_attenuator-like_dom"/>
</dbReference>
<proteinExistence type="inferred from homology"/>
<dbReference type="HOGENOM" id="CLU_046558_0_0_1"/>
<evidence type="ECO:0000256" key="6">
    <source>
        <dbReference type="RuleBase" id="RU363045"/>
    </source>
</evidence>
<keyword evidence="5 6" id="KW-0496">Mitochondrion</keyword>
<evidence type="ECO:0000256" key="2">
    <source>
        <dbReference type="ARBA" id="ARBA00009322"/>
    </source>
</evidence>
<dbReference type="EMBL" id="GL629735">
    <property type="protein sequence ID" value="EFX05784.1"/>
    <property type="molecule type" value="Genomic_DNA"/>
</dbReference>
<dbReference type="Proteomes" id="UP000007796">
    <property type="component" value="Unassembled WGS sequence"/>
</dbReference>
<evidence type="ECO:0000313" key="7">
    <source>
        <dbReference type="EMBL" id="EFX05784.1"/>
    </source>
</evidence>
<dbReference type="InterPro" id="IPR002838">
    <property type="entry name" value="AIM24"/>
</dbReference>
<dbReference type="GeneID" id="25976999"/>
<dbReference type="PANTHER" id="PTHR36959">
    <property type="entry name" value="ALTERED INHERITANCE OF MITOCHONDRIA PROTEIN 24, MITOCHONDRIAL"/>
    <property type="match status" value="1"/>
</dbReference>
<evidence type="ECO:0000256" key="1">
    <source>
        <dbReference type="ARBA" id="ARBA00004173"/>
    </source>
</evidence>
<dbReference type="InParanoid" id="F0X8T2"/>
<comment type="similarity">
    <text evidence="2 6">Belongs to the AIM24 family.</text>
</comment>
<reference evidence="7 8" key="1">
    <citation type="journal article" date="2011" name="Proc. Natl. Acad. Sci. U.S.A.">
        <title>Genome and transcriptome analyses of the mountain pine beetle-fungal symbiont Grosmannia clavigera, a lodgepole pine pathogen.</title>
        <authorList>
            <person name="DiGuistini S."/>
            <person name="Wang Y."/>
            <person name="Liao N.Y."/>
            <person name="Taylor G."/>
            <person name="Tanguay P."/>
            <person name="Feau N."/>
            <person name="Henrissat B."/>
            <person name="Chan S.K."/>
            <person name="Hesse-Orce U."/>
            <person name="Alamouti S.M."/>
            <person name="Tsui C.K.M."/>
            <person name="Docking R.T."/>
            <person name="Levasseur A."/>
            <person name="Haridas S."/>
            <person name="Robertson G."/>
            <person name="Birol I."/>
            <person name="Holt R.A."/>
            <person name="Marra M.A."/>
            <person name="Hamelin R.C."/>
            <person name="Hirst M."/>
            <person name="Jones S.J.M."/>
            <person name="Bohlmann J."/>
            <person name="Breuil C."/>
        </authorList>
    </citation>
    <scope>NUCLEOTIDE SEQUENCE [LARGE SCALE GENOMIC DNA]</scope>
    <source>
        <strain evidence="8">kw1407 / UAMH 11150</strain>
    </source>
</reference>
<name>F0X8T2_GROCL</name>
<comment type="subcellular location">
    <subcellularLocation>
        <location evidence="1 6">Mitochondrion</location>
    </subcellularLocation>
</comment>
<dbReference type="PANTHER" id="PTHR36959:SF2">
    <property type="entry name" value="ALTERED INHERITANCE OF MITOCHONDRIA PROTEIN 24, MITOCHONDRIAL"/>
    <property type="match status" value="1"/>
</dbReference>
<dbReference type="RefSeq" id="XP_014175266.1">
    <property type="nucleotide sequence ID" value="XM_014319791.1"/>
</dbReference>
<evidence type="ECO:0000256" key="4">
    <source>
        <dbReference type="ARBA" id="ARBA00022946"/>
    </source>
</evidence>
<dbReference type="eggNOG" id="ENOG502RXC5">
    <property type="taxonomic scope" value="Eukaryota"/>
</dbReference>
<dbReference type="SUPFAM" id="SSF51219">
    <property type="entry name" value="TRAP-like"/>
    <property type="match status" value="1"/>
</dbReference>
<dbReference type="GO" id="GO:0007007">
    <property type="term" value="P:inner mitochondrial membrane organization"/>
    <property type="evidence" value="ECO:0007669"/>
    <property type="project" value="TreeGrafter"/>
</dbReference>
<organism evidence="8">
    <name type="scientific">Grosmannia clavigera (strain kw1407 / UAMH 11150)</name>
    <name type="common">Blue stain fungus</name>
    <name type="synonym">Graphiocladiella clavigera</name>
    <dbReference type="NCBI Taxonomy" id="655863"/>
    <lineage>
        <taxon>Eukaryota</taxon>
        <taxon>Fungi</taxon>
        <taxon>Dikarya</taxon>
        <taxon>Ascomycota</taxon>
        <taxon>Pezizomycotina</taxon>
        <taxon>Sordariomycetes</taxon>
        <taxon>Sordariomycetidae</taxon>
        <taxon>Ophiostomatales</taxon>
        <taxon>Ophiostomataceae</taxon>
        <taxon>Leptographium</taxon>
    </lineage>
</organism>
<accession>F0X8T2</accession>
<keyword evidence="4" id="KW-0809">Transit peptide</keyword>
<sequence>MRASSVRTPPALPGCLRVQSTPRYVCRQCIITTTTSPVIGTRGIKISSAPATEFPRQTGGDAFGSTAAGSVRDESDARFEVLGSPYSLLSVTLSASQKLYTRRGTLVSVAGKLENAQSTLSILAPVRRGLLGVPFLYQRITSPTPLTLLIGTKAASTTLFTLHLDGTTDWVVAQRDALLAWTGHTLTVTPQRQTYGGTGLGLGLANWGSSFLTGRGLVALSAPGYIYPVTLAAGEELAVHPSHVVAYAVNRNAPRPFRLREGGAAAATKSATAAVANAASTTAAGVGAATARLAGRLHLQTPAIPAVPQSVSGFWKAARETATYKLAARALFTARTLLRQTIWGDRLFVHVRGPTTLLLSSRGVRISDVLTRNDVNEIADTEAGVVPAAIERVTHLADKTGTDSEKAAPSASSEAVALHVATVRQDGKVEFSDAKDLKEFVR</sequence>
<dbReference type="OrthoDB" id="5295771at2759"/>
<dbReference type="Pfam" id="PF01987">
    <property type="entry name" value="AIM24"/>
    <property type="match status" value="1"/>
</dbReference>
<dbReference type="InterPro" id="IPR036983">
    <property type="entry name" value="AIM24_sf"/>
</dbReference>
<dbReference type="AlphaFoldDB" id="F0X8T2"/>
<evidence type="ECO:0000256" key="3">
    <source>
        <dbReference type="ARBA" id="ARBA00013287"/>
    </source>
</evidence>
<evidence type="ECO:0000313" key="8">
    <source>
        <dbReference type="Proteomes" id="UP000007796"/>
    </source>
</evidence>
<gene>
    <name evidence="7" type="ORF">CMQ_3853</name>
</gene>